<dbReference type="Proteomes" id="UP000571018">
    <property type="component" value="Unassembled WGS sequence"/>
</dbReference>
<dbReference type="AlphaFoldDB" id="A0A839A3S1"/>
<dbReference type="EMBL" id="JACAOA010000003">
    <property type="protein sequence ID" value="MBA5728551.1"/>
    <property type="molecule type" value="Genomic_DNA"/>
</dbReference>
<sequence length="72" mass="8423">MRQTLTIKTKPKRQQEMVRIRKARLSQRLCQKLFGAEQNITILVPGDEITSVEIKEEEILDESDETVTSHQR</sequence>
<keyword evidence="2" id="KW-1185">Reference proteome</keyword>
<gene>
    <name evidence="1" type="ORF">HW423_01960</name>
</gene>
<accession>A0A839A3S1</accession>
<organism evidence="1 2">
    <name type="scientific">Ruoffia halotolerans</name>
    <dbReference type="NCBI Taxonomy" id="2748684"/>
    <lineage>
        <taxon>Bacteria</taxon>
        <taxon>Bacillati</taxon>
        <taxon>Bacillota</taxon>
        <taxon>Bacilli</taxon>
        <taxon>Lactobacillales</taxon>
        <taxon>Aerococcaceae</taxon>
        <taxon>Ruoffia</taxon>
    </lineage>
</organism>
<dbReference type="RefSeq" id="WP_218930269.1">
    <property type="nucleotide sequence ID" value="NZ_JACAOA010000003.1"/>
</dbReference>
<comment type="caution">
    <text evidence="1">The sequence shown here is derived from an EMBL/GenBank/DDBJ whole genome shotgun (WGS) entry which is preliminary data.</text>
</comment>
<evidence type="ECO:0000313" key="2">
    <source>
        <dbReference type="Proteomes" id="UP000571018"/>
    </source>
</evidence>
<proteinExistence type="predicted"/>
<reference evidence="1 2" key="1">
    <citation type="submission" date="2020-06" db="EMBL/GenBank/DDBJ databases">
        <title>Reclassification of Facklamia ignava, Facklamia soureckii and Facklami tabacinasalis as Falseniella iganva gen. nov., comb. nov., Hutsoniella ignava gen. nov., comb. nov., and Ruoffia tabacinasalis gen. nov., comb. nov and description of Ruoffia haltotolerans sp. nov., isolated from hypersaline Inland Sea of Qatar.</title>
        <authorList>
            <person name="Fotedar R."/>
            <person name="Sankaranarayanan K."/>
            <person name="Lawson P."/>
            <person name="Caldwell M."/>
            <person name="Zeyara A."/>
            <person name="Al Malki A."/>
            <person name="Ali M."/>
        </authorList>
    </citation>
    <scope>NUCLEOTIDE SEQUENCE [LARGE SCALE GENOMIC DNA]</scope>
    <source>
        <strain evidence="1 2">INB8</strain>
    </source>
</reference>
<protein>
    <submittedName>
        <fullName evidence="1">Uncharacterized protein</fullName>
    </submittedName>
</protein>
<name>A0A839A3S1_9LACT</name>
<evidence type="ECO:0000313" key="1">
    <source>
        <dbReference type="EMBL" id="MBA5728551.1"/>
    </source>
</evidence>